<evidence type="ECO:0008006" key="4">
    <source>
        <dbReference type="Google" id="ProtNLM"/>
    </source>
</evidence>
<accession>A0ABD3S5F0</accession>
<dbReference type="EMBL" id="JBJXBP010000007">
    <property type="protein sequence ID" value="KAL3819640.1"/>
    <property type="molecule type" value="Genomic_DNA"/>
</dbReference>
<dbReference type="Proteomes" id="UP001634393">
    <property type="component" value="Unassembled WGS sequence"/>
</dbReference>
<sequence>MLSRQDSSLSSSRRQYAAAATIPPSPETHHAKAIGCMSGIIQLFSKYQNPNKRLTLGRKQEKCKPSSPTKSKTTIQIPTKIKEDKIGNQISDTKKLSCNINVPRSPTLPPEIRRSNAAVPSSQSPRTPSSLVAKLMGLEDIIEEKKTEEPIAEKRRQLLQALEKCNEDLESLKRIILSVQSVDVQTPRVAAVAAAEELSPVCVLDGFTRSPISRFSIGSVRKTLQHRGHMTLKKPIENDEPISKHRFFSKYSTIDPCFIQMRRHTTFTSPPSNSRAMIQSVDEVCNDIAWGEKREIGRIGLVLQDYLCKELVEEVVQELKPCGINNYSIPLEGCKRRLCF</sequence>
<feature type="region of interest" description="Disordered" evidence="1">
    <location>
        <begin position="101"/>
        <end position="129"/>
    </location>
</feature>
<keyword evidence="3" id="KW-1185">Reference proteome</keyword>
<dbReference type="AlphaFoldDB" id="A0ABD3S5F0"/>
<gene>
    <name evidence="2" type="ORF">ACJIZ3_005545</name>
</gene>
<reference evidence="2 3" key="1">
    <citation type="submission" date="2024-12" db="EMBL/GenBank/DDBJ databases">
        <title>The unique morphological basis and parallel evolutionary history of personate flowers in Penstemon.</title>
        <authorList>
            <person name="Depatie T.H."/>
            <person name="Wessinger C.A."/>
        </authorList>
    </citation>
    <scope>NUCLEOTIDE SEQUENCE [LARGE SCALE GENOMIC DNA]</scope>
    <source>
        <strain evidence="2">WTNN_2</strain>
        <tissue evidence="2">Leaf</tissue>
    </source>
</reference>
<dbReference type="PANTHER" id="PTHR37234">
    <property type="entry name" value="OS03G0319200 PROTEIN"/>
    <property type="match status" value="1"/>
</dbReference>
<evidence type="ECO:0000313" key="2">
    <source>
        <dbReference type="EMBL" id="KAL3819640.1"/>
    </source>
</evidence>
<protein>
    <recommendedName>
        <fullName evidence="4">DUF3741 domain-containing protein</fullName>
    </recommendedName>
</protein>
<evidence type="ECO:0000256" key="1">
    <source>
        <dbReference type="SAM" id="MobiDB-lite"/>
    </source>
</evidence>
<feature type="compositionally biased region" description="Polar residues" evidence="1">
    <location>
        <begin position="118"/>
        <end position="129"/>
    </location>
</feature>
<comment type="caution">
    <text evidence="2">The sequence shown here is derived from an EMBL/GenBank/DDBJ whole genome shotgun (WGS) entry which is preliminary data.</text>
</comment>
<feature type="compositionally biased region" description="Low complexity" evidence="1">
    <location>
        <begin position="1"/>
        <end position="15"/>
    </location>
</feature>
<organism evidence="2 3">
    <name type="scientific">Penstemon smallii</name>
    <dbReference type="NCBI Taxonomy" id="265156"/>
    <lineage>
        <taxon>Eukaryota</taxon>
        <taxon>Viridiplantae</taxon>
        <taxon>Streptophyta</taxon>
        <taxon>Embryophyta</taxon>
        <taxon>Tracheophyta</taxon>
        <taxon>Spermatophyta</taxon>
        <taxon>Magnoliopsida</taxon>
        <taxon>eudicotyledons</taxon>
        <taxon>Gunneridae</taxon>
        <taxon>Pentapetalae</taxon>
        <taxon>asterids</taxon>
        <taxon>lamiids</taxon>
        <taxon>Lamiales</taxon>
        <taxon>Plantaginaceae</taxon>
        <taxon>Cheloneae</taxon>
        <taxon>Penstemon</taxon>
    </lineage>
</organism>
<proteinExistence type="predicted"/>
<feature type="region of interest" description="Disordered" evidence="1">
    <location>
        <begin position="1"/>
        <end position="30"/>
    </location>
</feature>
<dbReference type="PANTHER" id="PTHR37234:SF1">
    <property type="entry name" value="OS03G0319200 PROTEIN"/>
    <property type="match status" value="1"/>
</dbReference>
<name>A0ABD3S5F0_9LAMI</name>
<evidence type="ECO:0000313" key="3">
    <source>
        <dbReference type="Proteomes" id="UP001634393"/>
    </source>
</evidence>